<reference evidence="1" key="1">
    <citation type="submission" date="2023-11" db="EMBL/GenBank/DDBJ databases">
        <authorList>
            <person name="Poullet M."/>
        </authorList>
    </citation>
    <scope>NUCLEOTIDE SEQUENCE</scope>
    <source>
        <strain evidence="1">E1834</strain>
    </source>
</reference>
<comment type="caution">
    <text evidence="1">The sequence shown here is derived from an EMBL/GenBank/DDBJ whole genome shotgun (WGS) entry which is preliminary data.</text>
</comment>
<organism evidence="1 2">
    <name type="scientific">Meloidogyne enterolobii</name>
    <name type="common">Root-knot nematode worm</name>
    <name type="synonym">Meloidogyne mayaguensis</name>
    <dbReference type="NCBI Taxonomy" id="390850"/>
    <lineage>
        <taxon>Eukaryota</taxon>
        <taxon>Metazoa</taxon>
        <taxon>Ecdysozoa</taxon>
        <taxon>Nematoda</taxon>
        <taxon>Chromadorea</taxon>
        <taxon>Rhabditida</taxon>
        <taxon>Tylenchina</taxon>
        <taxon>Tylenchomorpha</taxon>
        <taxon>Tylenchoidea</taxon>
        <taxon>Meloidogynidae</taxon>
        <taxon>Meloidogyninae</taxon>
        <taxon>Meloidogyne</taxon>
    </lineage>
</organism>
<proteinExistence type="predicted"/>
<keyword evidence="2" id="KW-1185">Reference proteome</keyword>
<sequence>MGVSFMEYKGQSNIRRMLNCNNDGLYELEENKHKCTVVVYFLIKKFWWRGRGRNKFLKC</sequence>
<dbReference type="Proteomes" id="UP001497535">
    <property type="component" value="Unassembled WGS sequence"/>
</dbReference>
<evidence type="ECO:0000313" key="1">
    <source>
        <dbReference type="EMBL" id="CAK5039707.1"/>
    </source>
</evidence>
<name>A0ACB0YBG0_MELEN</name>
<accession>A0ACB0YBG0</accession>
<protein>
    <submittedName>
        <fullName evidence="1">Uncharacterized protein</fullName>
    </submittedName>
</protein>
<gene>
    <name evidence="1" type="ORF">MENTE1834_LOCUS10014</name>
</gene>
<evidence type="ECO:0000313" key="2">
    <source>
        <dbReference type="Proteomes" id="UP001497535"/>
    </source>
</evidence>
<dbReference type="EMBL" id="CAVMJV010000009">
    <property type="protein sequence ID" value="CAK5039707.1"/>
    <property type="molecule type" value="Genomic_DNA"/>
</dbReference>